<keyword evidence="3" id="KW-1185">Reference proteome</keyword>
<evidence type="ECO:0000313" key="3">
    <source>
        <dbReference type="Proteomes" id="UP000033140"/>
    </source>
</evidence>
<organism evidence="2 3">
    <name type="scientific">Saitoella complicata (strain BCRC 22490 / CBS 7301 / JCM 7358 / NBRC 10748 / NRRL Y-17804)</name>
    <dbReference type="NCBI Taxonomy" id="698492"/>
    <lineage>
        <taxon>Eukaryota</taxon>
        <taxon>Fungi</taxon>
        <taxon>Dikarya</taxon>
        <taxon>Ascomycota</taxon>
        <taxon>Taphrinomycotina</taxon>
        <taxon>Taphrinomycotina incertae sedis</taxon>
        <taxon>Saitoella</taxon>
    </lineage>
</organism>
<feature type="compositionally biased region" description="Polar residues" evidence="1">
    <location>
        <begin position="300"/>
        <end position="320"/>
    </location>
</feature>
<feature type="compositionally biased region" description="Basic residues" evidence="1">
    <location>
        <begin position="1"/>
        <end position="10"/>
    </location>
</feature>
<proteinExistence type="predicted"/>
<accession>A0A0E9N8R7</accession>
<sequence length="320" mass="35930">MNPIHVKTKRGAPDDDNDTDTLPSLSTSGTPVFSPPAQDGPSAISKRTGTVTPASMPSHKVSVMLPQPRSSPSLMGMNTARKQVPRSVEEEPVYIAPLNVPDRLLTREAIIARNKYTIQRYMDYWNNGSNSDEIYEIIHPDHRQIHHIFTGIGVEHKRNAIVYFRSRFASLHARIEHMTAEGDTIISFIILRGVQQGENFGHPDRERIVNIRMAFRDRFLDGLIRETEIIADYEQLRKVPWTKKLDTALPPSKHVEPAGLSVVPAEFELVIQANLPRNEEGEEDGEDAAAEARRGAGSRWDNNSQSKESTKSSIHSLLMQ</sequence>
<protein>
    <recommendedName>
        <fullName evidence="4">SnoaL-like domain-containing protein</fullName>
    </recommendedName>
</protein>
<feature type="compositionally biased region" description="Polar residues" evidence="1">
    <location>
        <begin position="45"/>
        <end position="55"/>
    </location>
</feature>
<feature type="compositionally biased region" description="Polar residues" evidence="1">
    <location>
        <begin position="20"/>
        <end position="31"/>
    </location>
</feature>
<dbReference type="InterPro" id="IPR009959">
    <property type="entry name" value="Cyclase_SnoaL-like"/>
</dbReference>
<feature type="compositionally biased region" description="Acidic residues" evidence="1">
    <location>
        <begin position="280"/>
        <end position="289"/>
    </location>
</feature>
<evidence type="ECO:0000313" key="2">
    <source>
        <dbReference type="EMBL" id="GAO46214.1"/>
    </source>
</evidence>
<feature type="region of interest" description="Disordered" evidence="1">
    <location>
        <begin position="276"/>
        <end position="320"/>
    </location>
</feature>
<reference evidence="2 3" key="1">
    <citation type="journal article" date="2011" name="J. Gen. Appl. Microbiol.">
        <title>Draft genome sequencing of the enigmatic yeast Saitoella complicata.</title>
        <authorList>
            <person name="Nishida H."/>
            <person name="Hamamoto M."/>
            <person name="Sugiyama J."/>
        </authorList>
    </citation>
    <scope>NUCLEOTIDE SEQUENCE [LARGE SCALE GENOMIC DNA]</scope>
    <source>
        <strain evidence="2 3">NRRL Y-17804</strain>
    </source>
</reference>
<name>A0A0E9N8R7_SAICN</name>
<evidence type="ECO:0008006" key="4">
    <source>
        <dbReference type="Google" id="ProtNLM"/>
    </source>
</evidence>
<dbReference type="Gene3D" id="3.10.450.50">
    <property type="match status" value="1"/>
</dbReference>
<comment type="caution">
    <text evidence="2">The sequence shown here is derived from an EMBL/GenBank/DDBJ whole genome shotgun (WGS) entry which is preliminary data.</text>
</comment>
<dbReference type="Pfam" id="PF07366">
    <property type="entry name" value="SnoaL"/>
    <property type="match status" value="1"/>
</dbReference>
<reference evidence="2 3" key="3">
    <citation type="journal article" date="2015" name="Genome Announc.">
        <title>Draft Genome Sequence of the Archiascomycetous Yeast Saitoella complicata.</title>
        <authorList>
            <person name="Yamauchi K."/>
            <person name="Kondo S."/>
            <person name="Hamamoto M."/>
            <person name="Takahashi Y."/>
            <person name="Ogura Y."/>
            <person name="Hayashi T."/>
            <person name="Nishida H."/>
        </authorList>
    </citation>
    <scope>NUCLEOTIDE SEQUENCE [LARGE SCALE GENOMIC DNA]</scope>
    <source>
        <strain evidence="2 3">NRRL Y-17804</strain>
    </source>
</reference>
<dbReference type="EMBL" id="BACD03000003">
    <property type="protein sequence ID" value="GAO46214.1"/>
    <property type="molecule type" value="Genomic_DNA"/>
</dbReference>
<dbReference type="GO" id="GO:0030638">
    <property type="term" value="P:polyketide metabolic process"/>
    <property type="evidence" value="ECO:0007669"/>
    <property type="project" value="InterPro"/>
</dbReference>
<gene>
    <name evidence="2" type="ORF">G7K_0449-t1</name>
</gene>
<dbReference type="AlphaFoldDB" id="A0A0E9N8R7"/>
<dbReference type="InterPro" id="IPR032710">
    <property type="entry name" value="NTF2-like_dom_sf"/>
</dbReference>
<reference evidence="2 3" key="2">
    <citation type="journal article" date="2014" name="J. Gen. Appl. Microbiol.">
        <title>The early diverging ascomycetous budding yeast Saitoella complicata has three histone deacetylases belonging to the Clr6, Hos2, and Rpd3 lineages.</title>
        <authorList>
            <person name="Nishida H."/>
            <person name="Matsumoto T."/>
            <person name="Kondo S."/>
            <person name="Hamamoto M."/>
            <person name="Yoshikawa H."/>
        </authorList>
    </citation>
    <scope>NUCLEOTIDE SEQUENCE [LARGE SCALE GENOMIC DNA]</scope>
    <source>
        <strain evidence="2 3">NRRL Y-17804</strain>
    </source>
</reference>
<feature type="region of interest" description="Disordered" evidence="1">
    <location>
        <begin position="1"/>
        <end position="77"/>
    </location>
</feature>
<evidence type="ECO:0000256" key="1">
    <source>
        <dbReference type="SAM" id="MobiDB-lite"/>
    </source>
</evidence>
<dbReference type="Proteomes" id="UP000033140">
    <property type="component" value="Unassembled WGS sequence"/>
</dbReference>
<dbReference type="SUPFAM" id="SSF54427">
    <property type="entry name" value="NTF2-like"/>
    <property type="match status" value="1"/>
</dbReference>